<accession>A0ABS4VK11</accession>
<evidence type="ECO:0000313" key="3">
    <source>
        <dbReference type="EMBL" id="MBP2364073.1"/>
    </source>
</evidence>
<sequence>MTAMQDVYADLAVEGTELGDLVSGLSPEEWAAETPAASWTVRHQVAHLAYVSRMVRLAVSDAEAFEAETAPVRDDFQSGLDARLAEYVAEPLPGLLRRWAEERAAAEKGLAALERRDLVPWPAGPLPGSVLAAVALTELFAHGQDIRDGLGRPRVLTDRIGHIVFLGTRTRDLAYRARGLRPPAEPFRFELTAPSGELWAFGPPEAGQRIAGPAQDFCLLVTRRRHRDDLALSAVGTEADQWLDIAQSYVGPPGTGRAPQ</sequence>
<evidence type="ECO:0000259" key="2">
    <source>
        <dbReference type="Pfam" id="PF11716"/>
    </source>
</evidence>
<dbReference type="Gene3D" id="1.20.120.450">
    <property type="entry name" value="dinb family like domain"/>
    <property type="match status" value="1"/>
</dbReference>
<dbReference type="Pfam" id="PF08608">
    <property type="entry name" value="Wyosine_form"/>
    <property type="match status" value="1"/>
</dbReference>
<dbReference type="InterPro" id="IPR034660">
    <property type="entry name" value="DinB/YfiT-like"/>
</dbReference>
<dbReference type="InterPro" id="IPR017518">
    <property type="entry name" value="CHP03084"/>
</dbReference>
<dbReference type="SUPFAM" id="SSF109854">
    <property type="entry name" value="DinB/YfiT-like putative metalloenzymes"/>
    <property type="match status" value="1"/>
</dbReference>
<dbReference type="Pfam" id="PF11716">
    <property type="entry name" value="MDMPI_N"/>
    <property type="match status" value="1"/>
</dbReference>
<organism evidence="3 4">
    <name type="scientific">Streptomyces clavifer</name>
    <dbReference type="NCBI Taxonomy" id="68188"/>
    <lineage>
        <taxon>Bacteria</taxon>
        <taxon>Bacillati</taxon>
        <taxon>Actinomycetota</taxon>
        <taxon>Actinomycetes</taxon>
        <taxon>Kitasatosporales</taxon>
        <taxon>Streptomycetaceae</taxon>
        <taxon>Streptomyces</taxon>
    </lineage>
</organism>
<feature type="domain" description="Mycothiol-dependent maleylpyruvate isomerase metal-binding" evidence="2">
    <location>
        <begin position="14"/>
        <end position="147"/>
    </location>
</feature>
<dbReference type="Proteomes" id="UP001519311">
    <property type="component" value="Unassembled WGS sequence"/>
</dbReference>
<name>A0ABS4VK11_9ACTN</name>
<dbReference type="NCBIfam" id="TIGR03083">
    <property type="entry name" value="maleylpyruvate isomerase family mycothiol-dependent enzyme"/>
    <property type="match status" value="1"/>
</dbReference>
<dbReference type="EMBL" id="JAGINS010000002">
    <property type="protein sequence ID" value="MBP2364073.1"/>
    <property type="molecule type" value="Genomic_DNA"/>
</dbReference>
<feature type="domain" description="tRNA wybutosine-synthesis" evidence="1">
    <location>
        <begin position="183"/>
        <end position="232"/>
    </location>
</feature>
<reference evidence="3 4" key="1">
    <citation type="submission" date="2021-03" db="EMBL/GenBank/DDBJ databases">
        <title>Sequencing the genomes of 1000 actinobacteria strains.</title>
        <authorList>
            <person name="Klenk H.-P."/>
        </authorList>
    </citation>
    <scope>NUCLEOTIDE SEQUENCE [LARGE SCALE GENOMIC DNA]</scope>
    <source>
        <strain evidence="3 4">DSM 40843</strain>
    </source>
</reference>
<protein>
    <submittedName>
        <fullName evidence="3">Uncharacterized protein (TIGR03084 family)</fullName>
    </submittedName>
</protein>
<dbReference type="NCBIfam" id="TIGR03084">
    <property type="entry name" value="TIGR03084 family metal-binding protein"/>
    <property type="match status" value="1"/>
</dbReference>
<evidence type="ECO:0000259" key="1">
    <source>
        <dbReference type="Pfam" id="PF08608"/>
    </source>
</evidence>
<keyword evidence="4" id="KW-1185">Reference proteome</keyword>
<proteinExistence type="predicted"/>
<dbReference type="InterPro" id="IPR024344">
    <property type="entry name" value="MDMPI_metal-binding"/>
</dbReference>
<dbReference type="InterPro" id="IPR013917">
    <property type="entry name" value="tRNA_wybutosine-synth"/>
</dbReference>
<comment type="caution">
    <text evidence="3">The sequence shown here is derived from an EMBL/GenBank/DDBJ whole genome shotgun (WGS) entry which is preliminary data.</text>
</comment>
<dbReference type="InterPro" id="IPR017517">
    <property type="entry name" value="Maleyloyr_isom"/>
</dbReference>
<evidence type="ECO:0000313" key="4">
    <source>
        <dbReference type="Proteomes" id="UP001519311"/>
    </source>
</evidence>
<gene>
    <name evidence="3" type="ORF">JOF59_006565</name>
</gene>